<dbReference type="AlphaFoldDB" id="A0AAV4NKZ1"/>
<dbReference type="EMBL" id="BPLR01003405">
    <property type="protein sequence ID" value="GIX84149.1"/>
    <property type="molecule type" value="Genomic_DNA"/>
</dbReference>
<accession>A0AAV4NKZ1</accession>
<gene>
    <name evidence="2" type="ORF">CEXT_367031</name>
</gene>
<feature type="region of interest" description="Disordered" evidence="1">
    <location>
        <begin position="1"/>
        <end position="24"/>
    </location>
</feature>
<reference evidence="2 3" key="1">
    <citation type="submission" date="2021-06" db="EMBL/GenBank/DDBJ databases">
        <title>Caerostris extrusa draft genome.</title>
        <authorList>
            <person name="Kono N."/>
            <person name="Arakawa K."/>
        </authorList>
    </citation>
    <scope>NUCLEOTIDE SEQUENCE [LARGE SCALE GENOMIC DNA]</scope>
</reference>
<sequence length="85" mass="9450">MNKKGKNSLAQLASPMKKGGVGVDESCRREKSVMQSEGNILSRGCWHLLLRLPPQLPFPLFLSFALWQNIPATSRAGKQCDPVWV</sequence>
<organism evidence="2 3">
    <name type="scientific">Caerostris extrusa</name>
    <name type="common">Bark spider</name>
    <name type="synonym">Caerostris bankana</name>
    <dbReference type="NCBI Taxonomy" id="172846"/>
    <lineage>
        <taxon>Eukaryota</taxon>
        <taxon>Metazoa</taxon>
        <taxon>Ecdysozoa</taxon>
        <taxon>Arthropoda</taxon>
        <taxon>Chelicerata</taxon>
        <taxon>Arachnida</taxon>
        <taxon>Araneae</taxon>
        <taxon>Araneomorphae</taxon>
        <taxon>Entelegynae</taxon>
        <taxon>Araneoidea</taxon>
        <taxon>Araneidae</taxon>
        <taxon>Caerostris</taxon>
    </lineage>
</organism>
<evidence type="ECO:0000256" key="1">
    <source>
        <dbReference type="SAM" id="MobiDB-lite"/>
    </source>
</evidence>
<comment type="caution">
    <text evidence="2">The sequence shown here is derived from an EMBL/GenBank/DDBJ whole genome shotgun (WGS) entry which is preliminary data.</text>
</comment>
<proteinExistence type="predicted"/>
<keyword evidence="3" id="KW-1185">Reference proteome</keyword>
<dbReference type="Proteomes" id="UP001054945">
    <property type="component" value="Unassembled WGS sequence"/>
</dbReference>
<evidence type="ECO:0000313" key="2">
    <source>
        <dbReference type="EMBL" id="GIX84149.1"/>
    </source>
</evidence>
<protein>
    <submittedName>
        <fullName evidence="2">Uncharacterized protein</fullName>
    </submittedName>
</protein>
<name>A0AAV4NKZ1_CAEEX</name>
<evidence type="ECO:0000313" key="3">
    <source>
        <dbReference type="Proteomes" id="UP001054945"/>
    </source>
</evidence>